<dbReference type="PANTHER" id="PTHR12174:SF23">
    <property type="entry name" value="MINOR HISTOCOMPATIBILITY ANTIGEN H13"/>
    <property type="match status" value="1"/>
</dbReference>
<dbReference type="InterPro" id="IPR006639">
    <property type="entry name" value="Preselin/SPP"/>
</dbReference>
<comment type="caution">
    <text evidence="11">The sequence shown here is derived from an EMBL/GenBank/DDBJ whole genome shotgun (WGS) entry which is preliminary data.</text>
</comment>
<feature type="compositionally biased region" description="Acidic residues" evidence="8">
    <location>
        <begin position="52"/>
        <end position="69"/>
    </location>
</feature>
<feature type="transmembrane region" description="Helical" evidence="9">
    <location>
        <begin position="316"/>
        <end position="338"/>
    </location>
</feature>
<keyword evidence="3 9" id="KW-0812">Transmembrane</keyword>
<dbReference type="EMBL" id="LWDD02001071">
    <property type="protein sequence ID" value="KAE8252914.1"/>
    <property type="molecule type" value="Genomic_DNA"/>
</dbReference>
<gene>
    <name evidence="11" type="ORF">A4X03_0g6037</name>
    <name evidence="10" type="ORF">JKIAZH3_G6373</name>
</gene>
<feature type="transmembrane region" description="Helical" evidence="9">
    <location>
        <begin position="210"/>
        <end position="226"/>
    </location>
</feature>
<feature type="transmembrane region" description="Helical" evidence="9">
    <location>
        <begin position="158"/>
        <end position="178"/>
    </location>
</feature>
<reference evidence="11" key="2">
    <citation type="journal article" date="2019" name="IMA Fungus">
        <title>Genome sequencing and comparison of five Tilletia species to identify candidate genes for the detection of regulated species infecting wheat.</title>
        <authorList>
            <person name="Nguyen H.D.T."/>
            <person name="Sultana T."/>
            <person name="Kesanakurti P."/>
            <person name="Hambleton S."/>
        </authorList>
    </citation>
    <scope>NUCLEOTIDE SEQUENCE</scope>
    <source>
        <strain evidence="11">DAOMC 238032</strain>
    </source>
</reference>
<feature type="transmembrane region" description="Helical" evidence="9">
    <location>
        <begin position="78"/>
        <end position="96"/>
    </location>
</feature>
<dbReference type="GO" id="GO:0006465">
    <property type="term" value="P:signal peptide processing"/>
    <property type="evidence" value="ECO:0007669"/>
    <property type="project" value="TreeGrafter"/>
</dbReference>
<name>A0A177V064_9BASI</name>
<evidence type="ECO:0000256" key="9">
    <source>
        <dbReference type="SAM" id="Phobius"/>
    </source>
</evidence>
<accession>A0A177V064</accession>
<evidence type="ECO:0000256" key="6">
    <source>
        <dbReference type="ARBA" id="ARBA00022989"/>
    </source>
</evidence>
<dbReference type="SMART" id="SM00730">
    <property type="entry name" value="PSN"/>
    <property type="match status" value="1"/>
</dbReference>
<organism evidence="11 12">
    <name type="scientific">Tilletia caries</name>
    <name type="common">wheat bunt fungus</name>
    <dbReference type="NCBI Taxonomy" id="13290"/>
    <lineage>
        <taxon>Eukaryota</taxon>
        <taxon>Fungi</taxon>
        <taxon>Dikarya</taxon>
        <taxon>Basidiomycota</taxon>
        <taxon>Ustilaginomycotina</taxon>
        <taxon>Exobasidiomycetes</taxon>
        <taxon>Tilletiales</taxon>
        <taxon>Tilletiaceae</taxon>
        <taxon>Tilletia</taxon>
    </lineage>
</organism>
<keyword evidence="7 9" id="KW-0472">Membrane</keyword>
<keyword evidence="5" id="KW-0256">Endoplasmic reticulum</keyword>
<evidence type="ECO:0008006" key="14">
    <source>
        <dbReference type="Google" id="ProtNLM"/>
    </source>
</evidence>
<evidence type="ECO:0000313" key="12">
    <source>
        <dbReference type="Proteomes" id="UP000077671"/>
    </source>
</evidence>
<feature type="transmembrane region" description="Helical" evidence="9">
    <location>
        <begin position="102"/>
        <end position="125"/>
    </location>
</feature>
<dbReference type="GO" id="GO:0033619">
    <property type="term" value="P:membrane protein proteolysis"/>
    <property type="evidence" value="ECO:0007669"/>
    <property type="project" value="TreeGrafter"/>
</dbReference>
<evidence type="ECO:0000256" key="2">
    <source>
        <dbReference type="ARBA" id="ARBA00006859"/>
    </source>
</evidence>
<reference evidence="10" key="3">
    <citation type="submission" date="2020-10" db="EMBL/GenBank/DDBJ databases">
        <authorList>
            <person name="Sedaghatjoo S."/>
        </authorList>
    </citation>
    <scope>NUCLEOTIDE SEQUENCE</scope>
    <source>
        <strain evidence="10">AZH3</strain>
    </source>
</reference>
<dbReference type="AlphaFoldDB" id="A0A177V064"/>
<reference evidence="11" key="1">
    <citation type="submission" date="2016-04" db="EMBL/GenBank/DDBJ databases">
        <authorList>
            <person name="Nguyen H.D."/>
            <person name="Kesanakurti P."/>
            <person name="Cullis J."/>
            <person name="Levesque C.A."/>
            <person name="Hambleton S."/>
        </authorList>
    </citation>
    <scope>NUCLEOTIDE SEQUENCE</scope>
    <source>
        <strain evidence="11">DAOMC 238032</strain>
    </source>
</reference>
<evidence type="ECO:0000313" key="11">
    <source>
        <dbReference type="EMBL" id="KAE8252914.1"/>
    </source>
</evidence>
<feature type="region of interest" description="Disordered" evidence="8">
    <location>
        <begin position="373"/>
        <end position="464"/>
    </location>
</feature>
<comment type="subcellular location">
    <subcellularLocation>
        <location evidence="1">Endoplasmic reticulum membrane</location>
        <topology evidence="1">Multi-pass membrane protein</topology>
    </subcellularLocation>
</comment>
<dbReference type="Proteomes" id="UP000077671">
    <property type="component" value="Unassembled WGS sequence"/>
</dbReference>
<feature type="transmembrane region" description="Helical" evidence="9">
    <location>
        <begin position="268"/>
        <end position="289"/>
    </location>
</feature>
<dbReference type="GO" id="GO:0098554">
    <property type="term" value="C:cytoplasmic side of endoplasmic reticulum membrane"/>
    <property type="evidence" value="ECO:0007669"/>
    <property type="project" value="TreeGrafter"/>
</dbReference>
<evidence type="ECO:0000256" key="1">
    <source>
        <dbReference type="ARBA" id="ARBA00004477"/>
    </source>
</evidence>
<dbReference type="Pfam" id="PF04258">
    <property type="entry name" value="Peptidase_A22B"/>
    <property type="match status" value="1"/>
</dbReference>
<dbReference type="EMBL" id="CAJHJG010006254">
    <property type="protein sequence ID" value="CAD6955796.1"/>
    <property type="molecule type" value="Genomic_DNA"/>
</dbReference>
<protein>
    <recommendedName>
        <fullName evidence="14">Minor histocompatibility antigen H13</fullName>
    </recommendedName>
</protein>
<evidence type="ECO:0000256" key="3">
    <source>
        <dbReference type="ARBA" id="ARBA00022692"/>
    </source>
</evidence>
<feature type="region of interest" description="Disordered" evidence="8">
    <location>
        <begin position="49"/>
        <end position="73"/>
    </location>
</feature>
<dbReference type="InterPro" id="IPR007369">
    <property type="entry name" value="Peptidase_A22B_SPP"/>
</dbReference>
<evidence type="ECO:0000256" key="7">
    <source>
        <dbReference type="ARBA" id="ARBA00023136"/>
    </source>
</evidence>
<proteinExistence type="inferred from homology"/>
<evidence type="ECO:0000256" key="4">
    <source>
        <dbReference type="ARBA" id="ARBA00022801"/>
    </source>
</evidence>
<evidence type="ECO:0000313" key="13">
    <source>
        <dbReference type="Proteomes" id="UP000836402"/>
    </source>
</evidence>
<dbReference type="GO" id="GO:0098553">
    <property type="term" value="C:lumenal side of endoplasmic reticulum membrane"/>
    <property type="evidence" value="ECO:0007669"/>
    <property type="project" value="TreeGrafter"/>
</dbReference>
<keyword evidence="6 9" id="KW-1133">Transmembrane helix</keyword>
<sequence>MSSSDRDLFIAYGALMSGALLPIYFGSYLSLRTPAATKQLLAERKKLRQAGDDSEDVDEEEEEEEEESSNETLTSEDAWLFPVFGSAVLFGMYLTFRYIDKAYINILLSVYFGIVGVFAVSTASINGARGIVGRKVWKKMDVYKVSISKQNKDIFRTAFTNAHLPFVLLSILLVTYYVATRNWVASNIVALSLATNAITLMGLDSFRTGMIMLGGLFLYDIFWVFGTEVMVSVAKNFDAPIKILWPKNLIDVLQHLAGGGAIAAQPKWAFTMLGLGDIVIPGIFISLALRFDQNQAASKKPSTTFTRFKTSFPKPYFHATVFAYVAGLATTMAVMHIFRAAQPALLYLSPACSAAVAITALVRGEWSAMWGWSDEEEEEDGKKDGTQTADSSIAIGEIDAGASSDATIRAADGPATPDGKSTKSKKKKSKSAAAAAVDTVLEASSSAVENGSPAARTRGKGKKQ</sequence>
<evidence type="ECO:0000313" key="10">
    <source>
        <dbReference type="EMBL" id="CAD6955796.1"/>
    </source>
</evidence>
<evidence type="ECO:0000256" key="8">
    <source>
        <dbReference type="SAM" id="MobiDB-lite"/>
    </source>
</evidence>
<dbReference type="PANTHER" id="PTHR12174">
    <property type="entry name" value="SIGNAL PEPTIDE PEPTIDASE"/>
    <property type="match status" value="1"/>
</dbReference>
<keyword evidence="4" id="KW-0378">Hydrolase</keyword>
<keyword evidence="13" id="KW-1185">Reference proteome</keyword>
<dbReference type="Proteomes" id="UP000836402">
    <property type="component" value="Unassembled WGS sequence"/>
</dbReference>
<comment type="similarity">
    <text evidence="2">Belongs to the peptidase A22B family.</text>
</comment>
<feature type="transmembrane region" description="Helical" evidence="9">
    <location>
        <begin position="12"/>
        <end position="31"/>
    </location>
</feature>
<evidence type="ECO:0000256" key="5">
    <source>
        <dbReference type="ARBA" id="ARBA00022824"/>
    </source>
</evidence>
<dbReference type="GO" id="GO:0042500">
    <property type="term" value="F:aspartic endopeptidase activity, intramembrane cleaving"/>
    <property type="evidence" value="ECO:0007669"/>
    <property type="project" value="InterPro"/>
</dbReference>